<dbReference type="Proteomes" id="UP000193218">
    <property type="component" value="Unassembled WGS sequence"/>
</dbReference>
<dbReference type="SUPFAM" id="SSF48179">
    <property type="entry name" value="6-phosphogluconate dehydrogenase C-terminal domain-like"/>
    <property type="match status" value="1"/>
</dbReference>
<dbReference type="Pfam" id="PF03446">
    <property type="entry name" value="NAD_binding_2"/>
    <property type="match status" value="1"/>
</dbReference>
<keyword evidence="5" id="KW-1185">Reference proteome</keyword>
<reference evidence="4 5" key="1">
    <citation type="submission" date="2017-03" db="EMBL/GenBank/DDBJ databases">
        <title>Widespread Adenine N6-methylation of Active Genes in Fungi.</title>
        <authorList>
            <consortium name="DOE Joint Genome Institute"/>
            <person name="Mondo S.J."/>
            <person name="Dannebaum R.O."/>
            <person name="Kuo R.C."/>
            <person name="Louie K.B."/>
            <person name="Bewick A.J."/>
            <person name="Labutti K."/>
            <person name="Haridas S."/>
            <person name="Kuo A."/>
            <person name="Salamov A."/>
            <person name="Ahrendt S.R."/>
            <person name="Lau R."/>
            <person name="Bowen B.P."/>
            <person name="Lipzen A."/>
            <person name="Sullivan W."/>
            <person name="Andreopoulos W.B."/>
            <person name="Clum A."/>
            <person name="Lindquist E."/>
            <person name="Daum C."/>
            <person name="Northen T.R."/>
            <person name="Ramamoorthy G."/>
            <person name="Schmitz R.J."/>
            <person name="Gryganskyi A."/>
            <person name="Culley D."/>
            <person name="Magnuson J."/>
            <person name="James T.Y."/>
            <person name="O'Malley M.A."/>
            <person name="Stajich J.E."/>
            <person name="Spatafora J.W."/>
            <person name="Visel A."/>
            <person name="Grigoriev I.V."/>
        </authorList>
    </citation>
    <scope>NUCLEOTIDE SEQUENCE [LARGE SCALE GENOMIC DNA]</scope>
    <source>
        <strain evidence="4 5">NRRL Y-17943</strain>
    </source>
</reference>
<protein>
    <recommendedName>
        <fullName evidence="6">Phosphogluconate dehydrogenase NAD-binding putative C-terminal domain-containing protein</fullName>
    </recommendedName>
</protein>
<evidence type="ECO:0000313" key="5">
    <source>
        <dbReference type="Proteomes" id="UP000193218"/>
    </source>
</evidence>
<feature type="region of interest" description="Disordered" evidence="1">
    <location>
        <begin position="300"/>
        <end position="345"/>
    </location>
</feature>
<sequence>MPYRTIGILYPGAMGASLAWTLHTRVPNLELLTSLAGRSKATKDRARSAGLVDVELSELVARSDIIISILPPSAALDMARAVLEHLPPLSKDSPPPVYIDANAISPGTVESIGKLLKEHQMPFIDGCVIGGPAKEGYDPMIYLSTESSHESILQDVASVLSGQSDSEGHRGLLVEVMRGAGQGAASALKMAYGGINKGTTGLAVLMVLAAHAHSPETAEALVKELARSRPDALKGFSSGFEAVIPKAYRFVGEMEENASFIRTALSSLPGSDKHEAEAVANTYEGLAKVFQRVADNVRYGESASSNKTETEAVTSSSSDETTGVSTTGVSTTDLSPAAREARASEIQVMKHFSARGRELLHGNNSKR</sequence>
<dbReference type="GeneID" id="33557816"/>
<dbReference type="InParanoid" id="A0A1Y1UHA9"/>
<dbReference type="InterPro" id="IPR015814">
    <property type="entry name" value="Pgluconate_DH_NAD-bd_C"/>
</dbReference>
<dbReference type="InterPro" id="IPR008927">
    <property type="entry name" value="6-PGluconate_DH-like_C_sf"/>
</dbReference>
<dbReference type="Gene3D" id="3.40.50.720">
    <property type="entry name" value="NAD(P)-binding Rossmann-like Domain"/>
    <property type="match status" value="1"/>
</dbReference>
<evidence type="ECO:0000256" key="1">
    <source>
        <dbReference type="SAM" id="MobiDB-lite"/>
    </source>
</evidence>
<feature type="compositionally biased region" description="Low complexity" evidence="1">
    <location>
        <begin position="314"/>
        <end position="335"/>
    </location>
</feature>
<dbReference type="GO" id="GO:0050661">
    <property type="term" value="F:NADP binding"/>
    <property type="evidence" value="ECO:0007669"/>
    <property type="project" value="InterPro"/>
</dbReference>
<evidence type="ECO:0008006" key="6">
    <source>
        <dbReference type="Google" id="ProtNLM"/>
    </source>
</evidence>
<dbReference type="EMBL" id="NBSH01000007">
    <property type="protein sequence ID" value="ORX36876.1"/>
    <property type="molecule type" value="Genomic_DNA"/>
</dbReference>
<feature type="domain" description="Phosphogluconate dehydrogenase NAD-binding putative C-terminal" evidence="3">
    <location>
        <begin position="212"/>
        <end position="293"/>
    </location>
</feature>
<gene>
    <name evidence="4" type="ORF">BD324DRAFT_627528</name>
</gene>
<dbReference type="AlphaFoldDB" id="A0A1Y1UHA9"/>
<evidence type="ECO:0000313" key="4">
    <source>
        <dbReference type="EMBL" id="ORX36876.1"/>
    </source>
</evidence>
<accession>A0A1Y1UHA9</accession>
<name>A0A1Y1UHA9_9TREE</name>
<evidence type="ECO:0000259" key="2">
    <source>
        <dbReference type="Pfam" id="PF03446"/>
    </source>
</evidence>
<comment type="caution">
    <text evidence="4">The sequence shown here is derived from an EMBL/GenBank/DDBJ whole genome shotgun (WGS) entry which is preliminary data.</text>
</comment>
<feature type="compositionally biased region" description="Polar residues" evidence="1">
    <location>
        <begin position="302"/>
        <end position="313"/>
    </location>
</feature>
<evidence type="ECO:0000259" key="3">
    <source>
        <dbReference type="Pfam" id="PF09130"/>
    </source>
</evidence>
<proteinExistence type="predicted"/>
<dbReference type="STRING" id="4999.A0A1Y1UHA9"/>
<dbReference type="InterPro" id="IPR036291">
    <property type="entry name" value="NAD(P)-bd_dom_sf"/>
</dbReference>
<dbReference type="SUPFAM" id="SSF51735">
    <property type="entry name" value="NAD(P)-binding Rossmann-fold domains"/>
    <property type="match status" value="1"/>
</dbReference>
<dbReference type="RefSeq" id="XP_021870945.1">
    <property type="nucleotide sequence ID" value="XM_022016007.1"/>
</dbReference>
<dbReference type="OrthoDB" id="9988102at2759"/>
<feature type="domain" description="6-phosphogluconate dehydrogenase NADP-binding" evidence="2">
    <location>
        <begin position="6"/>
        <end position="143"/>
    </location>
</feature>
<dbReference type="Pfam" id="PF09130">
    <property type="entry name" value="DUF1932"/>
    <property type="match status" value="1"/>
</dbReference>
<organism evidence="4 5">
    <name type="scientific">Kockovaella imperatae</name>
    <dbReference type="NCBI Taxonomy" id="4999"/>
    <lineage>
        <taxon>Eukaryota</taxon>
        <taxon>Fungi</taxon>
        <taxon>Dikarya</taxon>
        <taxon>Basidiomycota</taxon>
        <taxon>Agaricomycotina</taxon>
        <taxon>Tremellomycetes</taxon>
        <taxon>Tremellales</taxon>
        <taxon>Cuniculitremaceae</taxon>
        <taxon>Kockovaella</taxon>
    </lineage>
</organism>
<dbReference type="InterPro" id="IPR006115">
    <property type="entry name" value="6PGDH_NADP-bd"/>
</dbReference>